<dbReference type="SUPFAM" id="SSF52980">
    <property type="entry name" value="Restriction endonuclease-like"/>
    <property type="match status" value="1"/>
</dbReference>
<dbReference type="Proteomes" id="UP001050975">
    <property type="component" value="Unassembled WGS sequence"/>
</dbReference>
<evidence type="ECO:0000313" key="4">
    <source>
        <dbReference type="Proteomes" id="UP001050975"/>
    </source>
</evidence>
<proteinExistence type="predicted"/>
<accession>A0AAV3XD41</accession>
<dbReference type="CDD" id="cd06260">
    <property type="entry name" value="DUF820-like"/>
    <property type="match status" value="1"/>
</dbReference>
<feature type="domain" description="Putative restriction endonuclease" evidence="2">
    <location>
        <begin position="33"/>
        <end position="157"/>
    </location>
</feature>
<keyword evidence="4" id="KW-1185">Reference proteome</keyword>
<dbReference type="EMBL" id="BLAY01000083">
    <property type="protein sequence ID" value="GET40158.1"/>
    <property type="molecule type" value="Genomic_DNA"/>
</dbReference>
<gene>
    <name evidence="3" type="ORF">MiSe_49660</name>
</gene>
<feature type="coiled-coil region" evidence="1">
    <location>
        <begin position="213"/>
        <end position="263"/>
    </location>
</feature>
<protein>
    <recommendedName>
        <fullName evidence="2">Putative restriction endonuclease domain-containing protein</fullName>
    </recommendedName>
</protein>
<name>A0AAV3XD41_9CYAN</name>
<dbReference type="RefSeq" id="WP_226585971.1">
    <property type="nucleotide sequence ID" value="NZ_BLAY01000083.1"/>
</dbReference>
<dbReference type="AlphaFoldDB" id="A0AAV3XD41"/>
<evidence type="ECO:0000313" key="3">
    <source>
        <dbReference type="EMBL" id="GET40158.1"/>
    </source>
</evidence>
<evidence type="ECO:0000259" key="2">
    <source>
        <dbReference type="Pfam" id="PF05685"/>
    </source>
</evidence>
<dbReference type="InterPro" id="IPR012296">
    <property type="entry name" value="Nuclease_put_TT1808"/>
</dbReference>
<keyword evidence="1" id="KW-0175">Coiled coil</keyword>
<comment type="caution">
    <text evidence="3">The sequence shown here is derived from an EMBL/GenBank/DDBJ whole genome shotgun (WGS) entry which is preliminary data.</text>
</comment>
<dbReference type="InterPro" id="IPR011335">
    <property type="entry name" value="Restrct_endonuc-II-like"/>
</dbReference>
<evidence type="ECO:0000256" key="1">
    <source>
        <dbReference type="SAM" id="Coils"/>
    </source>
</evidence>
<organism evidence="3 4">
    <name type="scientific">Microseira wollei NIES-4236</name>
    <dbReference type="NCBI Taxonomy" id="2530354"/>
    <lineage>
        <taxon>Bacteria</taxon>
        <taxon>Bacillati</taxon>
        <taxon>Cyanobacteriota</taxon>
        <taxon>Cyanophyceae</taxon>
        <taxon>Oscillatoriophycideae</taxon>
        <taxon>Aerosakkonematales</taxon>
        <taxon>Aerosakkonemataceae</taxon>
        <taxon>Microseira</taxon>
    </lineage>
</organism>
<sequence length="268" mass="31404">MLLDYNPLHCRPSAEELPDSDDTPVDNQLQHLIPTLLEAILALIWAERQDWYFGVDMGIYYDESEPAIVPDGFLSLGVVRFIDELLRLSYVLWEEQTVPIFVLEVVSQKYRGEYSSKKQMYAELGVLYYAVYNPRRRRKSPLEVYRLENKKYVLLSGNPIWLPEINLGLGREIGTYQGITREWLYWYDDRGQRLLTPEERIQTAEQLRLTAEQRSLEAEQLRLTAEQRSLEAEQNALLEQQRRLAAEQKAEILAQRLRELNIDPDTLA</sequence>
<dbReference type="InterPro" id="IPR008538">
    <property type="entry name" value="Uma2"/>
</dbReference>
<dbReference type="PANTHER" id="PTHR33352">
    <property type="entry name" value="SLR1095 PROTEIN"/>
    <property type="match status" value="1"/>
</dbReference>
<dbReference type="Gene3D" id="3.90.1570.10">
    <property type="entry name" value="tt1808, chain A"/>
    <property type="match status" value="1"/>
</dbReference>
<dbReference type="Pfam" id="PF05685">
    <property type="entry name" value="Uma2"/>
    <property type="match status" value="1"/>
</dbReference>
<reference evidence="3" key="1">
    <citation type="submission" date="2019-10" db="EMBL/GenBank/DDBJ databases">
        <title>Draft genome sequece of Microseira wollei NIES-4236.</title>
        <authorList>
            <person name="Yamaguchi H."/>
            <person name="Suzuki S."/>
            <person name="Kawachi M."/>
        </authorList>
    </citation>
    <scope>NUCLEOTIDE SEQUENCE</scope>
    <source>
        <strain evidence="3">NIES-4236</strain>
    </source>
</reference>
<dbReference type="PANTHER" id="PTHR33352:SF3">
    <property type="entry name" value="SLR1612 PROTEIN"/>
    <property type="match status" value="1"/>
</dbReference>